<comment type="caution">
    <text evidence="2">The sequence shown here is derived from an EMBL/GenBank/DDBJ whole genome shotgun (WGS) entry which is preliminary data.</text>
</comment>
<sequence>MGTRRTQAPRQHVVSGHWPHAELDGDHAAAIAQGISARLTGLLAENGSSLNAISKTAAVNRQTIVNIIDGLAWPTIAVLADLERALGTSFALDPTLWSGQDTMDTGLSGRADTTRQSPERVTIQRRKRDVR</sequence>
<evidence type="ECO:0000313" key="2">
    <source>
        <dbReference type="EMBL" id="MCE7005052.1"/>
    </source>
</evidence>
<proteinExistence type="predicted"/>
<dbReference type="InterPro" id="IPR010982">
    <property type="entry name" value="Lambda_DNA-bd_dom_sf"/>
</dbReference>
<evidence type="ECO:0000313" key="3">
    <source>
        <dbReference type="Proteomes" id="UP001521150"/>
    </source>
</evidence>
<dbReference type="EMBL" id="JAJVCN010000002">
    <property type="protein sequence ID" value="MCE7005052.1"/>
    <property type="molecule type" value="Genomic_DNA"/>
</dbReference>
<gene>
    <name evidence="2" type="ORF">LWC34_19790</name>
</gene>
<reference evidence="2 3" key="1">
    <citation type="submission" date="2021-12" db="EMBL/GenBank/DDBJ databases">
        <title>Genome sequence of Kibdelosporangium philippinense ATCC 49844.</title>
        <authorList>
            <person name="Fedorov E.A."/>
            <person name="Omeragic M."/>
            <person name="Shalygina K.F."/>
            <person name="Maclea K.S."/>
        </authorList>
    </citation>
    <scope>NUCLEOTIDE SEQUENCE [LARGE SCALE GENOMIC DNA]</scope>
    <source>
        <strain evidence="2 3">ATCC 49844</strain>
    </source>
</reference>
<accession>A0ABS8ZGU3</accession>
<organism evidence="2 3">
    <name type="scientific">Kibdelosporangium philippinense</name>
    <dbReference type="NCBI Taxonomy" id="211113"/>
    <lineage>
        <taxon>Bacteria</taxon>
        <taxon>Bacillati</taxon>
        <taxon>Actinomycetota</taxon>
        <taxon>Actinomycetes</taxon>
        <taxon>Pseudonocardiales</taxon>
        <taxon>Pseudonocardiaceae</taxon>
        <taxon>Kibdelosporangium</taxon>
    </lineage>
</organism>
<dbReference type="RefSeq" id="WP_233726660.1">
    <property type="nucleotide sequence ID" value="NZ_JAJVCN010000002.1"/>
</dbReference>
<evidence type="ECO:0008006" key="4">
    <source>
        <dbReference type="Google" id="ProtNLM"/>
    </source>
</evidence>
<name>A0ABS8ZGU3_9PSEU</name>
<feature type="region of interest" description="Disordered" evidence="1">
    <location>
        <begin position="102"/>
        <end position="131"/>
    </location>
</feature>
<protein>
    <recommendedName>
        <fullName evidence="4">XRE family transcriptional regulator</fullName>
    </recommendedName>
</protein>
<dbReference type="Proteomes" id="UP001521150">
    <property type="component" value="Unassembled WGS sequence"/>
</dbReference>
<dbReference type="Gene3D" id="1.10.260.40">
    <property type="entry name" value="lambda repressor-like DNA-binding domains"/>
    <property type="match status" value="1"/>
</dbReference>
<dbReference type="SUPFAM" id="SSF47413">
    <property type="entry name" value="lambda repressor-like DNA-binding domains"/>
    <property type="match status" value="1"/>
</dbReference>
<evidence type="ECO:0000256" key="1">
    <source>
        <dbReference type="SAM" id="MobiDB-lite"/>
    </source>
</evidence>
<keyword evidence="3" id="KW-1185">Reference proteome</keyword>